<evidence type="ECO:0000313" key="2">
    <source>
        <dbReference type="EMBL" id="GJT87063.1"/>
    </source>
</evidence>
<reference evidence="2" key="2">
    <citation type="submission" date="2022-01" db="EMBL/GenBank/DDBJ databases">
        <authorList>
            <person name="Yamashiro T."/>
            <person name="Shiraishi A."/>
            <person name="Satake H."/>
            <person name="Nakayama K."/>
        </authorList>
    </citation>
    <scope>NUCLEOTIDE SEQUENCE</scope>
</reference>
<protein>
    <submittedName>
        <fullName evidence="2">Uncharacterized protein</fullName>
    </submittedName>
</protein>
<dbReference type="Gene3D" id="2.40.50.140">
    <property type="entry name" value="Nucleic acid-binding proteins"/>
    <property type="match status" value="1"/>
</dbReference>
<name>A0ABQ5HGP0_9ASTR</name>
<evidence type="ECO:0000256" key="1">
    <source>
        <dbReference type="SAM" id="MobiDB-lite"/>
    </source>
</evidence>
<evidence type="ECO:0000313" key="3">
    <source>
        <dbReference type="Proteomes" id="UP001151760"/>
    </source>
</evidence>
<keyword evidence="3" id="KW-1185">Reference proteome</keyword>
<dbReference type="Proteomes" id="UP001151760">
    <property type="component" value="Unassembled WGS sequence"/>
</dbReference>
<reference evidence="2" key="1">
    <citation type="journal article" date="2022" name="Int. J. Mol. Sci.">
        <title>Draft Genome of Tanacetum Coccineum: Genomic Comparison of Closely Related Tanacetum-Family Plants.</title>
        <authorList>
            <person name="Yamashiro T."/>
            <person name="Shiraishi A."/>
            <person name="Nakayama K."/>
            <person name="Satake H."/>
        </authorList>
    </citation>
    <scope>NUCLEOTIDE SEQUENCE</scope>
</reference>
<sequence length="120" mass="13623">MQYPVLTEHFEQGEIQNMEQPVITAVNSCRVAKYKGEIQNMEQPVITAVNSCRVAKYKDYHLAATPATYYYLNPKIPQADESHANKKVINEDGNYRCLNHGPQPSPAYKFRSLSTTLTTN</sequence>
<organism evidence="2 3">
    <name type="scientific">Tanacetum coccineum</name>
    <dbReference type="NCBI Taxonomy" id="301880"/>
    <lineage>
        <taxon>Eukaryota</taxon>
        <taxon>Viridiplantae</taxon>
        <taxon>Streptophyta</taxon>
        <taxon>Embryophyta</taxon>
        <taxon>Tracheophyta</taxon>
        <taxon>Spermatophyta</taxon>
        <taxon>Magnoliopsida</taxon>
        <taxon>eudicotyledons</taxon>
        <taxon>Gunneridae</taxon>
        <taxon>Pentapetalae</taxon>
        <taxon>asterids</taxon>
        <taxon>campanulids</taxon>
        <taxon>Asterales</taxon>
        <taxon>Asteraceae</taxon>
        <taxon>Asteroideae</taxon>
        <taxon>Anthemideae</taxon>
        <taxon>Anthemidinae</taxon>
        <taxon>Tanacetum</taxon>
    </lineage>
</organism>
<dbReference type="InterPro" id="IPR012340">
    <property type="entry name" value="NA-bd_OB-fold"/>
</dbReference>
<accession>A0ABQ5HGP0</accession>
<proteinExistence type="predicted"/>
<comment type="caution">
    <text evidence="2">The sequence shown here is derived from an EMBL/GenBank/DDBJ whole genome shotgun (WGS) entry which is preliminary data.</text>
</comment>
<feature type="region of interest" description="Disordered" evidence="1">
    <location>
        <begin position="100"/>
        <end position="120"/>
    </location>
</feature>
<dbReference type="EMBL" id="BQNB010019604">
    <property type="protein sequence ID" value="GJT87063.1"/>
    <property type="molecule type" value="Genomic_DNA"/>
</dbReference>
<gene>
    <name evidence="2" type="ORF">Tco_1068780</name>
</gene>